<dbReference type="PANTHER" id="PTHR21666:SF288">
    <property type="entry name" value="CELL DIVISION PROTEIN YTFB"/>
    <property type="match status" value="1"/>
</dbReference>
<dbReference type="InterPro" id="IPR016047">
    <property type="entry name" value="M23ase_b-sheet_dom"/>
</dbReference>
<dbReference type="Proteomes" id="UP000027725">
    <property type="component" value="Unassembled WGS sequence"/>
</dbReference>
<feature type="chain" id="PRO_5001701436" evidence="7">
    <location>
        <begin position="20"/>
        <end position="387"/>
    </location>
</feature>
<dbReference type="InterPro" id="IPR050570">
    <property type="entry name" value="Cell_wall_metabolism_enzyme"/>
</dbReference>
<dbReference type="eggNOG" id="COG4942">
    <property type="taxonomic scope" value="Bacteria"/>
</dbReference>
<evidence type="ECO:0000256" key="3">
    <source>
        <dbReference type="ARBA" id="ARBA00022723"/>
    </source>
</evidence>
<dbReference type="EMBL" id="JHEH01000021">
    <property type="protein sequence ID" value="KEP68918.1"/>
    <property type="molecule type" value="Genomic_DNA"/>
</dbReference>
<feature type="domain" description="M23ase beta-sheet core" evidence="8">
    <location>
        <begin position="264"/>
        <end position="375"/>
    </location>
</feature>
<dbReference type="GO" id="GO:0004222">
    <property type="term" value="F:metalloendopeptidase activity"/>
    <property type="evidence" value="ECO:0007669"/>
    <property type="project" value="TreeGrafter"/>
</dbReference>
<reference evidence="9 10" key="1">
    <citation type="submission" date="2014-03" db="EMBL/GenBank/DDBJ databases">
        <title>The draft genome sequence of Thioclava dalianensis DLFJ1-1.</title>
        <authorList>
            <person name="Lai Q."/>
            <person name="Shao Z."/>
        </authorList>
    </citation>
    <scope>NUCLEOTIDE SEQUENCE [LARGE SCALE GENOMIC DNA]</scope>
    <source>
        <strain evidence="9 10">DLFJ1-1</strain>
    </source>
</reference>
<proteinExistence type="predicted"/>
<dbReference type="Pfam" id="PF01551">
    <property type="entry name" value="Peptidase_M23"/>
    <property type="match status" value="1"/>
</dbReference>
<evidence type="ECO:0000259" key="8">
    <source>
        <dbReference type="Pfam" id="PF01551"/>
    </source>
</evidence>
<dbReference type="AlphaFoldDB" id="A0A074TIS9"/>
<dbReference type="GO" id="GO:0046872">
    <property type="term" value="F:metal ion binding"/>
    <property type="evidence" value="ECO:0007669"/>
    <property type="project" value="UniProtKB-KW"/>
</dbReference>
<accession>A0A074TIS9</accession>
<keyword evidence="10" id="KW-1185">Reference proteome</keyword>
<evidence type="ECO:0000313" key="10">
    <source>
        <dbReference type="Proteomes" id="UP000027725"/>
    </source>
</evidence>
<evidence type="ECO:0000256" key="5">
    <source>
        <dbReference type="ARBA" id="ARBA00022833"/>
    </source>
</evidence>
<dbReference type="RefSeq" id="WP_038067816.1">
    <property type="nucleotide sequence ID" value="NZ_FOVB01000004.1"/>
</dbReference>
<dbReference type="PANTHER" id="PTHR21666">
    <property type="entry name" value="PEPTIDASE-RELATED"/>
    <property type="match status" value="1"/>
</dbReference>
<comment type="cofactor">
    <cofactor evidence="1">
        <name>Zn(2+)</name>
        <dbReference type="ChEBI" id="CHEBI:29105"/>
    </cofactor>
</comment>
<dbReference type="GO" id="GO:0006508">
    <property type="term" value="P:proteolysis"/>
    <property type="evidence" value="ECO:0007669"/>
    <property type="project" value="UniProtKB-KW"/>
</dbReference>
<evidence type="ECO:0000256" key="6">
    <source>
        <dbReference type="ARBA" id="ARBA00023049"/>
    </source>
</evidence>
<sequence length="387" mass="40828">MKRAALLICLLLTGAVAHAAGSDVPPSGEAAMKAAADLRKSIAALDDAESKPDRIAALTSTISAYEVGLGTLRDGLRRAAIRENEIKQGFDAKREELGGLLAVMSTMQQTDGPLLLLHPSGPTGAARSGMVLSSVAPALQQEAEGLRTQLDEIARLRKLQENARNVLEKGMISVTKARTALSEAISERRAKLPQRYLEEPEELRALVQSADTLEGFATSLSGMESDIGPPMADFAGAKGSLKLPLIGKVLRHFNEADAAGIKRPGLVIATTPGALVTTPWPATIRYRGPLLDYGNVMVLEPADGYLLVLAGMATVYGEVGDVLQKGAPIGLMGGLSPGAREFGKDFVQAAQEGGSAGLSETLYLELRKGKEPVDPAPWFIQTKDDKG</sequence>
<keyword evidence="2" id="KW-0645">Protease</keyword>
<comment type="caution">
    <text evidence="9">The sequence shown here is derived from an EMBL/GenBank/DDBJ whole genome shotgun (WGS) entry which is preliminary data.</text>
</comment>
<dbReference type="STRING" id="1185766.SAMN05216224_104259"/>
<keyword evidence="5" id="KW-0862">Zinc</keyword>
<protein>
    <submittedName>
        <fullName evidence="9">Peptidase M23B</fullName>
    </submittedName>
</protein>
<dbReference type="Gene3D" id="2.70.70.10">
    <property type="entry name" value="Glucose Permease (Domain IIA)"/>
    <property type="match status" value="1"/>
</dbReference>
<evidence type="ECO:0000256" key="7">
    <source>
        <dbReference type="SAM" id="SignalP"/>
    </source>
</evidence>
<name>A0A074TIS9_9RHOB</name>
<dbReference type="CDD" id="cd12797">
    <property type="entry name" value="M23_peptidase"/>
    <property type="match status" value="1"/>
</dbReference>
<evidence type="ECO:0000256" key="2">
    <source>
        <dbReference type="ARBA" id="ARBA00022670"/>
    </source>
</evidence>
<feature type="signal peptide" evidence="7">
    <location>
        <begin position="1"/>
        <end position="19"/>
    </location>
</feature>
<keyword evidence="6" id="KW-0482">Metalloprotease</keyword>
<organism evidence="9 10">
    <name type="scientific">Thioclava dalianensis</name>
    <dbReference type="NCBI Taxonomy" id="1185766"/>
    <lineage>
        <taxon>Bacteria</taxon>
        <taxon>Pseudomonadati</taxon>
        <taxon>Pseudomonadota</taxon>
        <taxon>Alphaproteobacteria</taxon>
        <taxon>Rhodobacterales</taxon>
        <taxon>Paracoccaceae</taxon>
        <taxon>Thioclava</taxon>
    </lineage>
</organism>
<keyword evidence="7" id="KW-0732">Signal</keyword>
<keyword evidence="4" id="KW-0378">Hydrolase</keyword>
<evidence type="ECO:0000256" key="1">
    <source>
        <dbReference type="ARBA" id="ARBA00001947"/>
    </source>
</evidence>
<evidence type="ECO:0000313" key="9">
    <source>
        <dbReference type="EMBL" id="KEP68918.1"/>
    </source>
</evidence>
<dbReference type="SUPFAM" id="SSF51261">
    <property type="entry name" value="Duplicated hybrid motif"/>
    <property type="match status" value="1"/>
</dbReference>
<keyword evidence="3" id="KW-0479">Metal-binding</keyword>
<dbReference type="InterPro" id="IPR011055">
    <property type="entry name" value="Dup_hybrid_motif"/>
</dbReference>
<gene>
    <name evidence="9" type="ORF">DL1_08050</name>
</gene>
<evidence type="ECO:0000256" key="4">
    <source>
        <dbReference type="ARBA" id="ARBA00022801"/>
    </source>
</evidence>